<dbReference type="Gene3D" id="3.30.110.20">
    <property type="entry name" value="Alba-like domain"/>
    <property type="match status" value="1"/>
</dbReference>
<feature type="region of interest" description="Disordered" evidence="1">
    <location>
        <begin position="271"/>
        <end position="292"/>
    </location>
</feature>
<feature type="region of interest" description="Disordered" evidence="1">
    <location>
        <begin position="464"/>
        <end position="534"/>
    </location>
</feature>
<dbReference type="Pfam" id="PF01918">
    <property type="entry name" value="Alba"/>
    <property type="match status" value="1"/>
</dbReference>
<dbReference type="EMBL" id="JBBWWR010000010">
    <property type="protein sequence ID" value="KAK8960291.1"/>
    <property type="molecule type" value="Genomic_DNA"/>
</dbReference>
<name>A0ABR2M9G6_9ASPA</name>
<keyword evidence="6" id="KW-1185">Reference proteome</keyword>
<feature type="compositionally biased region" description="Basic and acidic residues" evidence="1">
    <location>
        <begin position="216"/>
        <end position="251"/>
    </location>
</feature>
<evidence type="ECO:0000259" key="4">
    <source>
        <dbReference type="Pfam" id="PF23086"/>
    </source>
</evidence>
<feature type="domain" description="Coilin N-terminal" evidence="3">
    <location>
        <begin position="9"/>
        <end position="121"/>
    </location>
</feature>
<accession>A0ABR2M9G6</accession>
<dbReference type="Pfam" id="PF15862">
    <property type="entry name" value="Coilin_N"/>
    <property type="match status" value="1"/>
</dbReference>
<evidence type="ECO:0008006" key="7">
    <source>
        <dbReference type="Google" id="ProtNLM"/>
    </source>
</evidence>
<dbReference type="Pfam" id="PF23086">
    <property type="entry name" value="Tudor_Coilin"/>
    <property type="match status" value="1"/>
</dbReference>
<evidence type="ECO:0000259" key="3">
    <source>
        <dbReference type="Pfam" id="PF15862"/>
    </source>
</evidence>
<dbReference type="Proteomes" id="UP001412067">
    <property type="component" value="Unassembled WGS sequence"/>
</dbReference>
<evidence type="ECO:0000256" key="1">
    <source>
        <dbReference type="SAM" id="MobiDB-lite"/>
    </source>
</evidence>
<proteinExistence type="predicted"/>
<feature type="compositionally biased region" description="Low complexity" evidence="1">
    <location>
        <begin position="516"/>
        <end position="534"/>
    </location>
</feature>
<feature type="region of interest" description="Disordered" evidence="1">
    <location>
        <begin position="200"/>
        <end position="257"/>
    </location>
</feature>
<organism evidence="5 6">
    <name type="scientific">Platanthera guangdongensis</name>
    <dbReference type="NCBI Taxonomy" id="2320717"/>
    <lineage>
        <taxon>Eukaryota</taxon>
        <taxon>Viridiplantae</taxon>
        <taxon>Streptophyta</taxon>
        <taxon>Embryophyta</taxon>
        <taxon>Tracheophyta</taxon>
        <taxon>Spermatophyta</taxon>
        <taxon>Magnoliopsida</taxon>
        <taxon>Liliopsida</taxon>
        <taxon>Asparagales</taxon>
        <taxon>Orchidaceae</taxon>
        <taxon>Orchidoideae</taxon>
        <taxon>Orchideae</taxon>
        <taxon>Orchidinae</taxon>
        <taxon>Platanthera</taxon>
    </lineage>
</organism>
<sequence length="978" mass="108413">MDEDDGYVVRFRLLFDDRRLLDKSLRSQGLRRCWFLLKPGIETVGDLASHICRRFGLQDSIFLSMGDFVLPSFESTCIITDKDIITVNKKQVKEKDSCKPFDVEKSQNDLPSSGGCDKEKMISCTATTVHLDPPDEAHLAKRKRKRSKKLLDSNNDPLSADKSQKDPQGSGSYGKEKMISCTDTTIQLDVPGEVGLAVGKRKHSEKPLGSNCQSEENNHDHESGPSKSSDVGKNDGNEKQEGPEMIHHSSDGEGGVAPFAVQSSHICIQPREDKTKQQADEPRSLLFDGSSSMNTLNKENNLLRTDDDGQCFKIDEAHVGCGLLPLPSSRFMIGKPKQRIHFESLLPLRRLPVRGDILAYRCAALSSSVYHVILSPQVGKVSSFDYSSLQITLLPVLDYEILLEENPDGAIVQQSTSSCKENESIQIDYSSLVDVRWLKTQGSEEAACRSESTIKNNWEEALVKGNGNGPNVSSAEQSNGWPQWSQNKSPGVTSWSKQHNPPFAGRSNGRTNWPPNRGMNAARTNNNTTNRNFNMNATNLNRNICAESGNNPPLAWNYRPPHPWHPSINFPQGGSKLTMHLMITVSRSRKGFPELSSFIQPPIYLPGSGETASSGEEARSVEVQACQDRDPMNFYICALIISFPGYFLREIDEKARRAWIFAKTRLPPAPDLSRKRNPNPVRHRLLPTIPAAASPEMDRYQRVEKPRQESAIIFRSLLDGDMAIHDSSYHLTVLVFVFSTQDKGAKEIVLKAMGQAISKAVAIAEIIKKRNPDLYQDTSISSSSITDVWEPIEEGLVPLETTRHVSMITITLSTTDLPIKTPGEMFVISFYFSVKITHMDEVEDEEELLEEVDMVDMMGMVALGTIKMMGTGIGAKVVGAEEEVGIITTHRQVLTASFSSSSSSYPSANTTRSAAKPHIRRQPPDATLVFGHYHTISISADNLTSTPPANHNPCFQPNTPSTVITLRPISYLPLTPQH</sequence>
<feature type="compositionally biased region" description="Polar residues" evidence="1">
    <location>
        <begin position="469"/>
        <end position="499"/>
    </location>
</feature>
<dbReference type="InterPro" id="IPR002775">
    <property type="entry name" value="DNA/RNA-bd_Alba-like"/>
</dbReference>
<dbReference type="InterPro" id="IPR036882">
    <property type="entry name" value="Alba-like_dom_sf"/>
</dbReference>
<evidence type="ECO:0000313" key="5">
    <source>
        <dbReference type="EMBL" id="KAK8960291.1"/>
    </source>
</evidence>
<feature type="region of interest" description="Disordered" evidence="1">
    <location>
        <begin position="135"/>
        <end position="176"/>
    </location>
</feature>
<reference evidence="5 6" key="1">
    <citation type="journal article" date="2022" name="Nat. Plants">
        <title>Genomes of leafy and leafless Platanthera orchids illuminate the evolution of mycoheterotrophy.</title>
        <authorList>
            <person name="Li M.H."/>
            <person name="Liu K.W."/>
            <person name="Li Z."/>
            <person name="Lu H.C."/>
            <person name="Ye Q.L."/>
            <person name="Zhang D."/>
            <person name="Wang J.Y."/>
            <person name="Li Y.F."/>
            <person name="Zhong Z.M."/>
            <person name="Liu X."/>
            <person name="Yu X."/>
            <person name="Liu D.K."/>
            <person name="Tu X.D."/>
            <person name="Liu B."/>
            <person name="Hao Y."/>
            <person name="Liao X.Y."/>
            <person name="Jiang Y.T."/>
            <person name="Sun W.H."/>
            <person name="Chen J."/>
            <person name="Chen Y.Q."/>
            <person name="Ai Y."/>
            <person name="Zhai J.W."/>
            <person name="Wu S.S."/>
            <person name="Zhou Z."/>
            <person name="Hsiao Y.Y."/>
            <person name="Wu W.L."/>
            <person name="Chen Y.Y."/>
            <person name="Lin Y.F."/>
            <person name="Hsu J.L."/>
            <person name="Li C.Y."/>
            <person name="Wang Z.W."/>
            <person name="Zhao X."/>
            <person name="Zhong W.Y."/>
            <person name="Ma X.K."/>
            <person name="Ma L."/>
            <person name="Huang J."/>
            <person name="Chen G.Z."/>
            <person name="Huang M.Z."/>
            <person name="Huang L."/>
            <person name="Peng D.H."/>
            <person name="Luo Y.B."/>
            <person name="Zou S.Q."/>
            <person name="Chen S.P."/>
            <person name="Lan S."/>
            <person name="Tsai W.C."/>
            <person name="Van de Peer Y."/>
            <person name="Liu Z.J."/>
        </authorList>
    </citation>
    <scope>NUCLEOTIDE SEQUENCE [LARGE SCALE GENOMIC DNA]</scope>
    <source>
        <strain evidence="5">Lor288</strain>
    </source>
</reference>
<dbReference type="PANTHER" id="PTHR15197:SF0">
    <property type="entry name" value="COILIN"/>
    <property type="match status" value="1"/>
</dbReference>
<evidence type="ECO:0000259" key="2">
    <source>
        <dbReference type="Pfam" id="PF01918"/>
    </source>
</evidence>
<gene>
    <name evidence="5" type="ORF">KSP40_PGU016073</name>
</gene>
<feature type="region of interest" description="Disordered" evidence="1">
    <location>
        <begin position="899"/>
        <end position="921"/>
    </location>
</feature>
<comment type="caution">
    <text evidence="5">The sequence shown here is derived from an EMBL/GenBank/DDBJ whole genome shotgun (WGS) entry which is preliminary data.</text>
</comment>
<feature type="compositionally biased region" description="Basic and acidic residues" evidence="1">
    <location>
        <begin position="271"/>
        <end position="283"/>
    </location>
</feature>
<feature type="domain" description="Coilin tudor" evidence="4">
    <location>
        <begin position="339"/>
        <end position="440"/>
    </location>
</feature>
<dbReference type="SUPFAM" id="SSF82704">
    <property type="entry name" value="AlbA-like"/>
    <property type="match status" value="1"/>
</dbReference>
<dbReference type="InterPro" id="IPR031722">
    <property type="entry name" value="Coilin_N"/>
</dbReference>
<protein>
    <recommendedName>
        <fullName evidence="7">Coilin</fullName>
    </recommendedName>
</protein>
<feature type="domain" description="DNA/RNA-binding protein Alba-like" evidence="2">
    <location>
        <begin position="737"/>
        <end position="784"/>
    </location>
</feature>
<dbReference type="InterPro" id="IPR056398">
    <property type="entry name" value="Tudor_Coilin"/>
</dbReference>
<dbReference type="PANTHER" id="PTHR15197">
    <property type="entry name" value="COILIN P80"/>
    <property type="match status" value="1"/>
</dbReference>
<evidence type="ECO:0000313" key="6">
    <source>
        <dbReference type="Proteomes" id="UP001412067"/>
    </source>
</evidence>
<dbReference type="InterPro" id="IPR024822">
    <property type="entry name" value="Coilin"/>
</dbReference>